<comment type="caution">
    <text evidence="2">The sequence shown here is derived from an EMBL/GenBank/DDBJ whole genome shotgun (WGS) entry which is preliminary data.</text>
</comment>
<keyword evidence="1" id="KW-1133">Transmembrane helix</keyword>
<reference evidence="2 3" key="1">
    <citation type="journal article" date="2016" name="Nat. Commun.">
        <title>Thousands of microbial genomes shed light on interconnected biogeochemical processes in an aquifer system.</title>
        <authorList>
            <person name="Anantharaman K."/>
            <person name="Brown C.T."/>
            <person name="Hug L.A."/>
            <person name="Sharon I."/>
            <person name="Castelle C.J."/>
            <person name="Probst A.J."/>
            <person name="Thomas B.C."/>
            <person name="Singh A."/>
            <person name="Wilkins M.J."/>
            <person name="Karaoz U."/>
            <person name="Brodie E.L."/>
            <person name="Williams K.H."/>
            <person name="Hubbard S.S."/>
            <person name="Banfield J.F."/>
        </authorList>
    </citation>
    <scope>NUCLEOTIDE SEQUENCE [LARGE SCALE GENOMIC DNA]</scope>
</reference>
<evidence type="ECO:0000256" key="1">
    <source>
        <dbReference type="SAM" id="Phobius"/>
    </source>
</evidence>
<organism evidence="2 3">
    <name type="scientific">Candidatus Buchananbacteria bacterium RIFCSPHIGHO2_01_FULL_39_14</name>
    <dbReference type="NCBI Taxonomy" id="1797532"/>
    <lineage>
        <taxon>Bacteria</taxon>
        <taxon>Candidatus Buchananiibacteriota</taxon>
    </lineage>
</organism>
<proteinExistence type="predicted"/>
<gene>
    <name evidence="2" type="ORF">A2729_02780</name>
</gene>
<keyword evidence="1" id="KW-0472">Membrane</keyword>
<feature type="transmembrane region" description="Helical" evidence="1">
    <location>
        <begin position="5"/>
        <end position="26"/>
    </location>
</feature>
<sequence length="133" mass="15845">MSLKIFFLLIILGTVFSGFNLVFILANFDPNQISFFTFLLFYLSLFFTLAGLIFLISDWLKKKILKNQLWYQRVRTSIRHAIFFSLILTGWAFLKSQKLLRWWVLILFILILTALEFFFISLQKPKTIYEGKN</sequence>
<accession>A0A1G1XYU4</accession>
<evidence type="ECO:0000313" key="3">
    <source>
        <dbReference type="Proteomes" id="UP000178930"/>
    </source>
</evidence>
<name>A0A1G1XYU4_9BACT</name>
<feature type="transmembrane region" description="Helical" evidence="1">
    <location>
        <begin position="100"/>
        <end position="122"/>
    </location>
</feature>
<dbReference type="EMBL" id="MHIB01000012">
    <property type="protein sequence ID" value="OGY44786.1"/>
    <property type="molecule type" value="Genomic_DNA"/>
</dbReference>
<evidence type="ECO:0000313" key="2">
    <source>
        <dbReference type="EMBL" id="OGY44786.1"/>
    </source>
</evidence>
<keyword evidence="1" id="KW-0812">Transmembrane</keyword>
<feature type="transmembrane region" description="Helical" evidence="1">
    <location>
        <begin position="32"/>
        <end position="56"/>
    </location>
</feature>
<feature type="transmembrane region" description="Helical" evidence="1">
    <location>
        <begin position="77"/>
        <end position="94"/>
    </location>
</feature>
<dbReference type="AlphaFoldDB" id="A0A1G1XYU4"/>
<dbReference type="STRING" id="1797532.A2729_02780"/>
<protein>
    <submittedName>
        <fullName evidence="2">Uncharacterized protein</fullName>
    </submittedName>
</protein>
<dbReference type="Proteomes" id="UP000178930">
    <property type="component" value="Unassembled WGS sequence"/>
</dbReference>